<keyword evidence="1" id="KW-0175">Coiled coil</keyword>
<dbReference type="Gene3D" id="1.20.5.2950">
    <property type="match status" value="1"/>
</dbReference>
<name>A0A9D1TEK9_9FIRM</name>
<evidence type="ECO:0008006" key="4">
    <source>
        <dbReference type="Google" id="ProtNLM"/>
    </source>
</evidence>
<protein>
    <recommendedName>
        <fullName evidence="4">V/A-type H+-transporting ATPase subunit G/H</fullName>
    </recommendedName>
</protein>
<gene>
    <name evidence="2" type="ORF">IAA64_13525</name>
</gene>
<feature type="coiled-coil region" evidence="1">
    <location>
        <begin position="2"/>
        <end position="74"/>
    </location>
</feature>
<dbReference type="EMBL" id="DVOT01000245">
    <property type="protein sequence ID" value="HIV28977.1"/>
    <property type="molecule type" value="Genomic_DNA"/>
</dbReference>
<reference evidence="2" key="1">
    <citation type="submission" date="2020-10" db="EMBL/GenBank/DDBJ databases">
        <authorList>
            <person name="Gilroy R."/>
        </authorList>
    </citation>
    <scope>NUCLEOTIDE SEQUENCE</scope>
    <source>
        <strain evidence="2">CHK183-6373</strain>
    </source>
</reference>
<accession>A0A9D1TEK9</accession>
<comment type="caution">
    <text evidence="2">The sequence shown here is derived from an EMBL/GenBank/DDBJ whole genome shotgun (WGS) entry which is preliminary data.</text>
</comment>
<dbReference type="AlphaFoldDB" id="A0A9D1TEK9"/>
<sequence length="107" mass="11858">MAVTLIDEIRAAEKTAEEIREAAVDEAREIAKRAQAALAEWERAEAGKTREAVAQRLREGQKRAESEAHAIEARRSAERQALKQVAQGRVSRAAQSIFERIAGHGNR</sequence>
<evidence type="ECO:0000313" key="2">
    <source>
        <dbReference type="EMBL" id="HIV28977.1"/>
    </source>
</evidence>
<evidence type="ECO:0000256" key="1">
    <source>
        <dbReference type="SAM" id="Coils"/>
    </source>
</evidence>
<evidence type="ECO:0000313" key="3">
    <source>
        <dbReference type="Proteomes" id="UP000886884"/>
    </source>
</evidence>
<reference evidence="2" key="2">
    <citation type="journal article" date="2021" name="PeerJ">
        <title>Extensive microbial diversity within the chicken gut microbiome revealed by metagenomics and culture.</title>
        <authorList>
            <person name="Gilroy R."/>
            <person name="Ravi A."/>
            <person name="Getino M."/>
            <person name="Pursley I."/>
            <person name="Horton D.L."/>
            <person name="Alikhan N.F."/>
            <person name="Baker D."/>
            <person name="Gharbi K."/>
            <person name="Hall N."/>
            <person name="Watson M."/>
            <person name="Adriaenssens E.M."/>
            <person name="Foster-Nyarko E."/>
            <person name="Jarju S."/>
            <person name="Secka A."/>
            <person name="Antonio M."/>
            <person name="Oren A."/>
            <person name="Chaudhuri R.R."/>
            <person name="La Ragione R."/>
            <person name="Hildebrand F."/>
            <person name="Pallen M.J."/>
        </authorList>
    </citation>
    <scope>NUCLEOTIDE SEQUENCE</scope>
    <source>
        <strain evidence="2">CHK183-6373</strain>
    </source>
</reference>
<proteinExistence type="predicted"/>
<organism evidence="2 3">
    <name type="scientific">Candidatus Ornithocaccomicrobium faecavium</name>
    <dbReference type="NCBI Taxonomy" id="2840890"/>
    <lineage>
        <taxon>Bacteria</taxon>
        <taxon>Bacillati</taxon>
        <taxon>Bacillota</taxon>
        <taxon>Clostridia</taxon>
        <taxon>Candidatus Ornithocaccomicrobium</taxon>
    </lineage>
</organism>
<dbReference type="Proteomes" id="UP000886884">
    <property type="component" value="Unassembled WGS sequence"/>
</dbReference>